<sequence length="55" mass="6396">MVTYGLCQHNVNNARLMVETGQLHHDATMRHLKAVYKGRKRIHDSLHAEDKQNDN</sequence>
<reference evidence="1 2" key="1">
    <citation type="submission" date="2021-08" db="EMBL/GenBank/DDBJ databases">
        <authorList>
            <person name="Mutusamy P."/>
            <person name="Jaya Jothi S."/>
            <person name="Su Yin L."/>
            <person name="Loke S."/>
            <person name="Petersen B."/>
            <person name="Sicheritz-Ponten T."/>
            <person name="Clokie M."/>
            <person name="Millard A."/>
            <person name="Rajandas H."/>
            <person name="Parimannan S."/>
        </authorList>
    </citation>
    <scope>NUCLEOTIDE SEQUENCE [LARGE SCALE GENOMIC DNA]</scope>
</reference>
<gene>
    <name evidence="1" type="ORF">JKMMMIAP_00039</name>
</gene>
<dbReference type="EMBL" id="MZ923531">
    <property type="protein sequence ID" value="UAW07669.1"/>
    <property type="molecule type" value="Genomic_DNA"/>
</dbReference>
<evidence type="ECO:0000313" key="2">
    <source>
        <dbReference type="Proteomes" id="UP000827505"/>
    </source>
</evidence>
<proteinExistence type="predicted"/>
<name>A0AAE9BQJ3_9CAUD</name>
<keyword evidence="2" id="KW-1185">Reference proteome</keyword>
<evidence type="ECO:0000313" key="1">
    <source>
        <dbReference type="EMBL" id="UAW07669.1"/>
    </source>
</evidence>
<protein>
    <submittedName>
        <fullName evidence="1">Uncharacterized protein</fullName>
    </submittedName>
</protein>
<accession>A0AAE9BQJ3</accession>
<organism evidence="1 2">
    <name type="scientific">Salmonella phage PRF-SP1</name>
    <dbReference type="NCBI Taxonomy" id="2873462"/>
    <lineage>
        <taxon>Viruses</taxon>
        <taxon>Duplodnaviria</taxon>
        <taxon>Heunggongvirae</taxon>
        <taxon>Uroviricota</taxon>
        <taxon>Caudoviricetes</taxon>
        <taxon>Autographivirales</taxon>
        <taxon>Autotranscriptaviridae</taxon>
        <taxon>Studiervirinae</taxon>
        <taxon>Kayfunavirus</taxon>
        <taxon>Kayfunavirus PRFSP1</taxon>
    </lineage>
</organism>
<dbReference type="Proteomes" id="UP000827505">
    <property type="component" value="Segment"/>
</dbReference>